<dbReference type="PANTHER" id="PTHR34475:SF1">
    <property type="entry name" value="CYTOSKELETON PROTEIN RODZ"/>
    <property type="match status" value="1"/>
</dbReference>
<evidence type="ECO:0008006" key="4">
    <source>
        <dbReference type="Google" id="ProtNLM"/>
    </source>
</evidence>
<dbReference type="Proteomes" id="UP000738126">
    <property type="component" value="Unassembled WGS sequence"/>
</dbReference>
<dbReference type="SUPFAM" id="SSF47413">
    <property type="entry name" value="lambda repressor-like DNA-binding domains"/>
    <property type="match status" value="1"/>
</dbReference>
<evidence type="ECO:0000256" key="1">
    <source>
        <dbReference type="SAM" id="MobiDB-lite"/>
    </source>
</evidence>
<dbReference type="PANTHER" id="PTHR34475">
    <property type="match status" value="1"/>
</dbReference>
<comment type="caution">
    <text evidence="2">The sequence shown here is derived from an EMBL/GenBank/DDBJ whole genome shotgun (WGS) entry which is preliminary data.</text>
</comment>
<keyword evidence="3" id="KW-1185">Reference proteome</keyword>
<dbReference type="RefSeq" id="WP_200260463.1">
    <property type="nucleotide sequence ID" value="NZ_NRSH01000135.1"/>
</dbReference>
<dbReference type="InterPro" id="IPR050400">
    <property type="entry name" value="Bact_Cytoskel_RodZ"/>
</dbReference>
<dbReference type="CDD" id="cd00093">
    <property type="entry name" value="HTH_XRE"/>
    <property type="match status" value="1"/>
</dbReference>
<dbReference type="EMBL" id="NRSH01000135">
    <property type="protein sequence ID" value="MBK1727353.1"/>
    <property type="molecule type" value="Genomic_DNA"/>
</dbReference>
<sequence>MSDGQQSEHEAEPGRQWGAGDGAPEQPESRSGVGARLRQAREAQGRSARAVASSLNLPLVTVEALEGGEREGLPPTTFVRGYLRNYAQLVGLDPEE</sequence>
<gene>
    <name evidence="2" type="ORF">CKO13_10055</name>
</gene>
<feature type="compositionally biased region" description="Basic and acidic residues" evidence="1">
    <location>
        <begin position="1"/>
        <end position="13"/>
    </location>
</feature>
<dbReference type="InterPro" id="IPR010982">
    <property type="entry name" value="Lambda_DNA-bd_dom_sf"/>
</dbReference>
<accession>A0ABS1E6L7</accession>
<reference evidence="2 3" key="1">
    <citation type="journal article" date="2020" name="Microorganisms">
        <title>Osmotic Adaptation and Compatible Solute Biosynthesis of Phototrophic Bacteria as Revealed from Genome Analyses.</title>
        <authorList>
            <person name="Imhoff J.F."/>
            <person name="Rahn T."/>
            <person name="Kunzel S."/>
            <person name="Keller A."/>
            <person name="Neulinger S.C."/>
        </authorList>
    </citation>
    <scope>NUCLEOTIDE SEQUENCE [LARGE SCALE GENOMIC DNA]</scope>
    <source>
        <strain evidence="2 3">DSM 15116</strain>
    </source>
</reference>
<protein>
    <recommendedName>
        <fullName evidence="4">Helix-turn-helix domain-containing protein</fullName>
    </recommendedName>
</protein>
<dbReference type="InterPro" id="IPR001387">
    <property type="entry name" value="Cro/C1-type_HTH"/>
</dbReference>
<evidence type="ECO:0000313" key="3">
    <source>
        <dbReference type="Proteomes" id="UP000738126"/>
    </source>
</evidence>
<organism evidence="2 3">
    <name type="scientific">Halorhodospira neutriphila</name>
    <dbReference type="NCBI Taxonomy" id="168379"/>
    <lineage>
        <taxon>Bacteria</taxon>
        <taxon>Pseudomonadati</taxon>
        <taxon>Pseudomonadota</taxon>
        <taxon>Gammaproteobacteria</taxon>
        <taxon>Chromatiales</taxon>
        <taxon>Ectothiorhodospiraceae</taxon>
        <taxon>Halorhodospira</taxon>
    </lineage>
</organism>
<name>A0ABS1E6L7_9GAMM</name>
<dbReference type="Pfam" id="PF13413">
    <property type="entry name" value="HTH_25"/>
    <property type="match status" value="1"/>
</dbReference>
<proteinExistence type="predicted"/>
<feature type="region of interest" description="Disordered" evidence="1">
    <location>
        <begin position="1"/>
        <end position="52"/>
    </location>
</feature>
<feature type="non-terminal residue" evidence="2">
    <location>
        <position position="96"/>
    </location>
</feature>
<dbReference type="Gene3D" id="1.10.260.40">
    <property type="entry name" value="lambda repressor-like DNA-binding domains"/>
    <property type="match status" value="1"/>
</dbReference>
<evidence type="ECO:0000313" key="2">
    <source>
        <dbReference type="EMBL" id="MBK1727353.1"/>
    </source>
</evidence>